<dbReference type="PIRSF" id="PIRSF004911">
    <property type="entry name" value="DUF160"/>
    <property type="match status" value="1"/>
</dbReference>
<dbReference type="PANTHER" id="PTHR30538">
    <property type="entry name" value="LYSINE 2,3-AMINOMUTASE-RELATED"/>
    <property type="match status" value="1"/>
</dbReference>
<evidence type="ECO:0000256" key="2">
    <source>
        <dbReference type="ARBA" id="ARBA00022485"/>
    </source>
</evidence>
<feature type="binding site" evidence="9">
    <location>
        <position position="109"/>
    </location>
    <ligand>
        <name>[4Fe-4S] cluster</name>
        <dbReference type="ChEBI" id="CHEBI:49883"/>
        <note>4Fe-4S-S-AdoMet</note>
    </ligand>
</feature>
<dbReference type="Proteomes" id="UP000322530">
    <property type="component" value="Unassembled WGS sequence"/>
</dbReference>
<dbReference type="InterPro" id="IPR007197">
    <property type="entry name" value="rSAM"/>
</dbReference>
<proteinExistence type="predicted"/>
<reference evidence="12 13" key="1">
    <citation type="submission" date="2019-01" db="EMBL/GenBank/DDBJ databases">
        <title>Draft genome sequence of Dictyobacter sp. Uno17.</title>
        <authorList>
            <person name="Wang C.M."/>
            <person name="Zheng Y."/>
            <person name="Sakai Y."/>
            <person name="Abe K."/>
            <person name="Yokota A."/>
            <person name="Yabe S."/>
        </authorList>
    </citation>
    <scope>NUCLEOTIDE SEQUENCE [LARGE SCALE GENOMIC DNA]</scope>
    <source>
        <strain evidence="12 13">Uno17</strain>
    </source>
</reference>
<keyword evidence="2 9" id="KW-0004">4Fe-4S</keyword>
<feature type="binding site" evidence="9">
    <location>
        <position position="116"/>
    </location>
    <ligand>
        <name>[4Fe-4S] cluster</name>
        <dbReference type="ChEBI" id="CHEBI:49883"/>
        <note>4Fe-4S-S-AdoMet</note>
    </ligand>
</feature>
<dbReference type="InterPro" id="IPR003739">
    <property type="entry name" value="Lys_aminomutase/Glu_NH3_mut"/>
</dbReference>
<protein>
    <submittedName>
        <fullName evidence="12">Lysine 2,3-aminomutase</fullName>
    </submittedName>
</protein>
<keyword evidence="8" id="KW-0413">Isomerase</keyword>
<organism evidence="12 13">
    <name type="scientific">Dictyobacter arantiisoli</name>
    <dbReference type="NCBI Taxonomy" id="2014874"/>
    <lineage>
        <taxon>Bacteria</taxon>
        <taxon>Bacillati</taxon>
        <taxon>Chloroflexota</taxon>
        <taxon>Ktedonobacteria</taxon>
        <taxon>Ktedonobacterales</taxon>
        <taxon>Dictyobacteraceae</taxon>
        <taxon>Dictyobacter</taxon>
    </lineage>
</organism>
<dbReference type="PANTHER" id="PTHR30538:SF1">
    <property type="entry name" value="L-LYSINE 2,3-AMINOMUTASE"/>
    <property type="match status" value="1"/>
</dbReference>
<keyword evidence="6" id="KW-0408">Iron</keyword>
<dbReference type="GO" id="GO:0046872">
    <property type="term" value="F:metal ion binding"/>
    <property type="evidence" value="ECO:0007669"/>
    <property type="project" value="UniProtKB-KW"/>
</dbReference>
<evidence type="ECO:0000256" key="8">
    <source>
        <dbReference type="ARBA" id="ARBA00023235"/>
    </source>
</evidence>
<dbReference type="GO" id="GO:0051539">
    <property type="term" value="F:4 iron, 4 sulfur cluster binding"/>
    <property type="evidence" value="ECO:0007669"/>
    <property type="project" value="UniProtKB-KW"/>
</dbReference>
<evidence type="ECO:0000313" key="12">
    <source>
        <dbReference type="EMBL" id="GCF10359.1"/>
    </source>
</evidence>
<dbReference type="NCBIfam" id="TIGR00238">
    <property type="entry name" value="KamA family radical SAM protein"/>
    <property type="match status" value="1"/>
</dbReference>
<dbReference type="Pfam" id="PF12544">
    <property type="entry name" value="LAM_C"/>
    <property type="match status" value="1"/>
</dbReference>
<evidence type="ECO:0000313" key="13">
    <source>
        <dbReference type="Proteomes" id="UP000322530"/>
    </source>
</evidence>
<accession>A0A5A5TH56</accession>
<evidence type="ECO:0000256" key="4">
    <source>
        <dbReference type="ARBA" id="ARBA00022723"/>
    </source>
</evidence>
<feature type="modified residue" description="N6-(pyridoxal phosphate)lysine" evidence="10">
    <location>
        <position position="325"/>
    </location>
</feature>
<name>A0A5A5TH56_9CHLR</name>
<gene>
    <name evidence="12" type="ORF">KDI_39230</name>
</gene>
<keyword evidence="5 10" id="KW-0663">Pyridoxal phosphate</keyword>
<evidence type="ECO:0000256" key="5">
    <source>
        <dbReference type="ARBA" id="ARBA00022898"/>
    </source>
</evidence>
<dbReference type="InterPro" id="IPR022447">
    <property type="entry name" value="Lys_aminomutase-rel"/>
</dbReference>
<evidence type="ECO:0000259" key="11">
    <source>
        <dbReference type="PROSITE" id="PS51918"/>
    </source>
</evidence>
<comment type="caution">
    <text evidence="12">The sequence shown here is derived from an EMBL/GenBank/DDBJ whole genome shotgun (WGS) entry which is preliminary data.</text>
</comment>
<dbReference type="InterPro" id="IPR025895">
    <property type="entry name" value="LAM_C_dom"/>
</dbReference>
<keyword evidence="7 9" id="KW-0411">Iron-sulfur</keyword>
<dbReference type="NCBIfam" id="TIGR03822">
    <property type="entry name" value="AblA_like_2"/>
    <property type="match status" value="1"/>
</dbReference>
<dbReference type="InterPro" id="IPR013785">
    <property type="entry name" value="Aldolase_TIM"/>
</dbReference>
<dbReference type="InterPro" id="IPR058240">
    <property type="entry name" value="rSAM_sf"/>
</dbReference>
<evidence type="ECO:0000256" key="6">
    <source>
        <dbReference type="ARBA" id="ARBA00023004"/>
    </source>
</evidence>
<dbReference type="SFLD" id="SFLDS00029">
    <property type="entry name" value="Radical_SAM"/>
    <property type="match status" value="1"/>
</dbReference>
<keyword evidence="13" id="KW-1185">Reference proteome</keyword>
<sequence>MKTWNKELQDALQSGTELAEHGLIAADQITKVDTIRQQFATKIPLIYMQAIKRNDESDPVWRTVVPTEDELHITDEERLDPIGDISYTPVRGITHRYPDRVLFKPTHTCAVYCRFCFRRYAVGHPEETLSREDIAKAMEYIEQNKQIWEVIFTGGDPLTLADSRLEELLDRLRAIEHVKIIRFHTRVPVVLPSRITENLALILRGRGKPRKPVYVVTHINHAQEITPLVEDACDTLVDHGVPLLNQCVLLKDTNDSPEVLEALLRKLVEIRIKPYYLHHGDLARGTGHFRTTIEAGQKIMKALRGRVSGICQPTYVLDIPGGYGKVPINAPYLTRNEHEWIVEDIYGDTHSYPLTTSNAATTHI</sequence>
<dbReference type="OrthoDB" id="9768064at2"/>
<evidence type="ECO:0000256" key="1">
    <source>
        <dbReference type="ARBA" id="ARBA00001933"/>
    </source>
</evidence>
<feature type="binding site" evidence="9">
    <location>
        <position position="113"/>
    </location>
    <ligand>
        <name>[4Fe-4S] cluster</name>
        <dbReference type="ChEBI" id="CHEBI:49883"/>
        <note>4Fe-4S-S-AdoMet</note>
    </ligand>
</feature>
<dbReference type="Gene3D" id="3.20.20.70">
    <property type="entry name" value="Aldolase class I"/>
    <property type="match status" value="1"/>
</dbReference>
<keyword evidence="4 9" id="KW-0479">Metal-binding</keyword>
<dbReference type="PROSITE" id="PS51918">
    <property type="entry name" value="RADICAL_SAM"/>
    <property type="match status" value="1"/>
</dbReference>
<dbReference type="EMBL" id="BIXY01000068">
    <property type="protein sequence ID" value="GCF10359.1"/>
    <property type="molecule type" value="Genomic_DNA"/>
</dbReference>
<comment type="cofactor">
    <cofactor evidence="1 10">
        <name>pyridoxal 5'-phosphate</name>
        <dbReference type="ChEBI" id="CHEBI:597326"/>
    </cofactor>
</comment>
<evidence type="ECO:0000256" key="3">
    <source>
        <dbReference type="ARBA" id="ARBA00022691"/>
    </source>
</evidence>
<dbReference type="RefSeq" id="WP_149403246.1">
    <property type="nucleotide sequence ID" value="NZ_BIXY01000068.1"/>
</dbReference>
<dbReference type="SFLD" id="SFLDG01070">
    <property type="entry name" value="PLP-dependent"/>
    <property type="match status" value="1"/>
</dbReference>
<dbReference type="CDD" id="cd01335">
    <property type="entry name" value="Radical_SAM"/>
    <property type="match status" value="1"/>
</dbReference>
<dbReference type="AlphaFoldDB" id="A0A5A5TH56"/>
<evidence type="ECO:0000256" key="7">
    <source>
        <dbReference type="ARBA" id="ARBA00023014"/>
    </source>
</evidence>
<dbReference type="Pfam" id="PF04055">
    <property type="entry name" value="Radical_SAM"/>
    <property type="match status" value="1"/>
</dbReference>
<evidence type="ECO:0000256" key="9">
    <source>
        <dbReference type="PIRSR" id="PIRSR004911-1"/>
    </source>
</evidence>
<dbReference type="SUPFAM" id="SSF102114">
    <property type="entry name" value="Radical SAM enzymes"/>
    <property type="match status" value="1"/>
</dbReference>
<evidence type="ECO:0000256" key="10">
    <source>
        <dbReference type="PIRSR" id="PIRSR603739-50"/>
    </source>
</evidence>
<keyword evidence="3" id="KW-0949">S-adenosyl-L-methionine</keyword>
<feature type="domain" description="Radical SAM core" evidence="11">
    <location>
        <begin position="95"/>
        <end position="310"/>
    </location>
</feature>
<dbReference type="GO" id="GO:0016853">
    <property type="term" value="F:isomerase activity"/>
    <property type="evidence" value="ECO:0007669"/>
    <property type="project" value="UniProtKB-KW"/>
</dbReference>